<name>A0A8B6J0W7_STRPY</name>
<proteinExistence type="predicted"/>
<dbReference type="EMBL" id="CAAIJW010000004">
    <property type="protein sequence ID" value="VHD04438.1"/>
    <property type="molecule type" value="Genomic_DNA"/>
</dbReference>
<accession>A0A8B6J0W7</accession>
<protein>
    <submittedName>
        <fullName evidence="1">Uncharacterized protein</fullName>
    </submittedName>
</protein>
<evidence type="ECO:0000313" key="1">
    <source>
        <dbReference type="EMBL" id="VHD04438.1"/>
    </source>
</evidence>
<reference evidence="1 2" key="1">
    <citation type="submission" date="2019-04" db="EMBL/GenBank/DDBJ databases">
        <authorList>
            <consortium name="Pathogen Informatics"/>
        </authorList>
    </citation>
    <scope>NUCLEOTIDE SEQUENCE [LARGE SCALE GENOMIC DNA]</scope>
    <source>
        <strain evidence="1 2">K36395</strain>
    </source>
</reference>
<gene>
    <name evidence="1" type="ORF">SAMEA1711581_00729</name>
</gene>
<dbReference type="Proteomes" id="UP000353394">
    <property type="component" value="Unassembled WGS sequence"/>
</dbReference>
<dbReference type="AlphaFoldDB" id="A0A8B6J0W7"/>
<organism evidence="1 2">
    <name type="scientific">Streptococcus pyogenes</name>
    <dbReference type="NCBI Taxonomy" id="1314"/>
    <lineage>
        <taxon>Bacteria</taxon>
        <taxon>Bacillati</taxon>
        <taxon>Bacillota</taxon>
        <taxon>Bacilli</taxon>
        <taxon>Lactobacillales</taxon>
        <taxon>Streptococcaceae</taxon>
        <taxon>Streptococcus</taxon>
    </lineage>
</organism>
<comment type="caution">
    <text evidence="1">The sequence shown here is derived from an EMBL/GenBank/DDBJ whole genome shotgun (WGS) entry which is preliminary data.</text>
</comment>
<sequence length="37" mass="4392">MGILKSNHDIRFACGHDSELENDYQSMIDQKKRKVRK</sequence>
<evidence type="ECO:0000313" key="2">
    <source>
        <dbReference type="Proteomes" id="UP000353394"/>
    </source>
</evidence>